<dbReference type="PROSITE" id="PS00010">
    <property type="entry name" value="ASX_HYDROXYL"/>
    <property type="match status" value="2"/>
</dbReference>
<name>A0ABP0VG38_9BRYO</name>
<gene>
    <name evidence="6" type="ORF">CSSPJE1EN1_LOCUS28796</name>
</gene>
<dbReference type="InterPro" id="IPR000742">
    <property type="entry name" value="EGF"/>
</dbReference>
<proteinExistence type="predicted"/>
<dbReference type="SUPFAM" id="SSF57196">
    <property type="entry name" value="EGF/Laminin"/>
    <property type="match status" value="2"/>
</dbReference>
<dbReference type="SMART" id="SM00181">
    <property type="entry name" value="EGF"/>
    <property type="match status" value="4"/>
</dbReference>
<dbReference type="SMART" id="SM00179">
    <property type="entry name" value="EGF_CA"/>
    <property type="match status" value="5"/>
</dbReference>
<evidence type="ECO:0000259" key="5">
    <source>
        <dbReference type="PROSITE" id="PS50026"/>
    </source>
</evidence>
<keyword evidence="1 4" id="KW-0245">EGF-like domain</keyword>
<dbReference type="Proteomes" id="UP001497444">
    <property type="component" value="Unassembled WGS sequence"/>
</dbReference>
<evidence type="ECO:0000313" key="7">
    <source>
        <dbReference type="Proteomes" id="UP001497444"/>
    </source>
</evidence>
<comment type="caution">
    <text evidence="4">Lacks conserved residue(s) required for the propagation of feature annotation.</text>
</comment>
<dbReference type="InterPro" id="IPR001881">
    <property type="entry name" value="EGF-like_Ca-bd_dom"/>
</dbReference>
<comment type="caution">
    <text evidence="6">The sequence shown here is derived from an EMBL/GenBank/DDBJ whole genome shotgun (WGS) entry which is preliminary data.</text>
</comment>
<feature type="non-terminal residue" evidence="6">
    <location>
        <position position="213"/>
    </location>
</feature>
<dbReference type="PROSITE" id="PS50026">
    <property type="entry name" value="EGF_3"/>
    <property type="match status" value="2"/>
</dbReference>
<dbReference type="CDD" id="cd00054">
    <property type="entry name" value="EGF_CA"/>
    <property type="match status" value="2"/>
</dbReference>
<keyword evidence="3 4" id="KW-1015">Disulfide bond</keyword>
<dbReference type="Pfam" id="PF00008">
    <property type="entry name" value="EGF"/>
    <property type="match status" value="2"/>
</dbReference>
<dbReference type="InterPro" id="IPR053119">
    <property type="entry name" value="Cubilin_domain"/>
</dbReference>
<feature type="domain" description="EGF-like" evidence="5">
    <location>
        <begin position="1"/>
        <end position="35"/>
    </location>
</feature>
<dbReference type="PANTHER" id="PTHR47761">
    <property type="entry name" value="C-TYPE LECTIN-RELATED"/>
    <property type="match status" value="1"/>
</dbReference>
<dbReference type="InterPro" id="IPR049883">
    <property type="entry name" value="NOTCH1_EGF-like"/>
</dbReference>
<keyword evidence="2" id="KW-0677">Repeat</keyword>
<feature type="domain" description="EGF-like" evidence="5">
    <location>
        <begin position="37"/>
        <end position="78"/>
    </location>
</feature>
<dbReference type="Pfam" id="PF07645">
    <property type="entry name" value="EGF_CA"/>
    <property type="match status" value="2"/>
</dbReference>
<organism evidence="6 7">
    <name type="scientific">Sphagnum jensenii</name>
    <dbReference type="NCBI Taxonomy" id="128206"/>
    <lineage>
        <taxon>Eukaryota</taxon>
        <taxon>Viridiplantae</taxon>
        <taxon>Streptophyta</taxon>
        <taxon>Embryophyta</taxon>
        <taxon>Bryophyta</taxon>
        <taxon>Sphagnophytina</taxon>
        <taxon>Sphagnopsida</taxon>
        <taxon>Sphagnales</taxon>
        <taxon>Sphagnaceae</taxon>
        <taxon>Sphagnum</taxon>
    </lineage>
</organism>
<keyword evidence="7" id="KW-1185">Reference proteome</keyword>
<dbReference type="PROSITE" id="PS01187">
    <property type="entry name" value="EGF_CA"/>
    <property type="match status" value="1"/>
</dbReference>
<dbReference type="PROSITE" id="PS00022">
    <property type="entry name" value="EGF_1"/>
    <property type="match status" value="2"/>
</dbReference>
<feature type="disulfide bond" evidence="4">
    <location>
        <begin position="68"/>
        <end position="77"/>
    </location>
</feature>
<evidence type="ECO:0000256" key="1">
    <source>
        <dbReference type="ARBA" id="ARBA00022536"/>
    </source>
</evidence>
<evidence type="ECO:0000256" key="4">
    <source>
        <dbReference type="PROSITE-ProRule" id="PRU00076"/>
    </source>
</evidence>
<sequence length="213" mass="22819">NECESNPCRNGGTCIDTFNGFICKCLDTWEGVTCETDVNECIRFVGTDLGCQNGATCTNTPGSYSCRCTQNWFGIHCTEQHDDCSSASNEALCGHGTCINQQRSIAGVPNYRCICEQGWTSVGHNPSCNVDVDECRDTRPHCSMSPAVTCINLPGTFHCGPCPPGYTGNGYYCNDINECEINNGGCSQAPRVQCTNTIGSRICGACPPGYNGN</sequence>
<dbReference type="InterPro" id="IPR000152">
    <property type="entry name" value="EGF-type_Asp/Asn_hydroxyl_site"/>
</dbReference>
<evidence type="ECO:0000256" key="2">
    <source>
        <dbReference type="ARBA" id="ARBA00022737"/>
    </source>
</evidence>
<dbReference type="PANTHER" id="PTHR47761:SF1">
    <property type="entry name" value="C-TYPE LECTIN-RELATED"/>
    <property type="match status" value="1"/>
</dbReference>
<feature type="disulfide bond" evidence="4">
    <location>
        <begin position="25"/>
        <end position="34"/>
    </location>
</feature>
<dbReference type="PROSITE" id="PS01186">
    <property type="entry name" value="EGF_2"/>
    <property type="match status" value="1"/>
</dbReference>
<dbReference type="SUPFAM" id="SSF57184">
    <property type="entry name" value="Growth factor receptor domain"/>
    <property type="match status" value="1"/>
</dbReference>
<evidence type="ECO:0000256" key="3">
    <source>
        <dbReference type="ARBA" id="ARBA00023157"/>
    </source>
</evidence>
<protein>
    <recommendedName>
        <fullName evidence="5">EGF-like domain-containing protein</fullName>
    </recommendedName>
</protein>
<dbReference type="InterPro" id="IPR018097">
    <property type="entry name" value="EGF_Ca-bd_CS"/>
</dbReference>
<dbReference type="InterPro" id="IPR009030">
    <property type="entry name" value="Growth_fac_rcpt_cys_sf"/>
</dbReference>
<evidence type="ECO:0000313" key="6">
    <source>
        <dbReference type="EMBL" id="CAK9253418.1"/>
    </source>
</evidence>
<feature type="non-terminal residue" evidence="6">
    <location>
        <position position="1"/>
    </location>
</feature>
<dbReference type="Gene3D" id="2.10.25.10">
    <property type="entry name" value="Laminin"/>
    <property type="match status" value="5"/>
</dbReference>
<accession>A0ABP0VG38</accession>
<reference evidence="6" key="1">
    <citation type="submission" date="2024-02" db="EMBL/GenBank/DDBJ databases">
        <authorList>
            <consortium name="ELIXIR-Norway"/>
            <consortium name="Elixir Norway"/>
        </authorList>
    </citation>
    <scope>NUCLEOTIDE SEQUENCE</scope>
</reference>
<dbReference type="EMBL" id="CAXAQS010000854">
    <property type="protein sequence ID" value="CAK9253418.1"/>
    <property type="molecule type" value="Genomic_DNA"/>
</dbReference>